<dbReference type="Proteomes" id="UP000657918">
    <property type="component" value="Unassembled WGS sequence"/>
</dbReference>
<proteinExistence type="predicted"/>
<evidence type="ECO:0000313" key="3">
    <source>
        <dbReference type="Proteomes" id="UP000657918"/>
    </source>
</evidence>
<organism evidence="2 3">
    <name type="scientific">Salix dunnii</name>
    <dbReference type="NCBI Taxonomy" id="1413687"/>
    <lineage>
        <taxon>Eukaryota</taxon>
        <taxon>Viridiplantae</taxon>
        <taxon>Streptophyta</taxon>
        <taxon>Embryophyta</taxon>
        <taxon>Tracheophyta</taxon>
        <taxon>Spermatophyta</taxon>
        <taxon>Magnoliopsida</taxon>
        <taxon>eudicotyledons</taxon>
        <taxon>Gunneridae</taxon>
        <taxon>Pentapetalae</taxon>
        <taxon>rosids</taxon>
        <taxon>fabids</taxon>
        <taxon>Malpighiales</taxon>
        <taxon>Salicaceae</taxon>
        <taxon>Saliceae</taxon>
        <taxon>Salix</taxon>
    </lineage>
</organism>
<dbReference type="AlphaFoldDB" id="A0A835K7Y4"/>
<comment type="caution">
    <text evidence="2">The sequence shown here is derived from an EMBL/GenBank/DDBJ whole genome shotgun (WGS) entry which is preliminary data.</text>
</comment>
<dbReference type="InterPro" id="IPR055317">
    <property type="entry name" value="CLE14-like"/>
</dbReference>
<gene>
    <name evidence="2" type="ORF">SADUNF_Sadunf03G0091900</name>
</gene>
<dbReference type="EMBL" id="JADGMS010000003">
    <property type="protein sequence ID" value="KAF9685802.1"/>
    <property type="molecule type" value="Genomic_DNA"/>
</dbReference>
<keyword evidence="1" id="KW-0732">Signal</keyword>
<dbReference type="PANTHER" id="PTHR35472">
    <property type="match status" value="1"/>
</dbReference>
<dbReference type="OrthoDB" id="663321at2759"/>
<evidence type="ECO:0000313" key="2">
    <source>
        <dbReference type="EMBL" id="KAF9685802.1"/>
    </source>
</evidence>
<name>A0A835K7Y4_9ROSI</name>
<accession>A0A835K7Y4</accession>
<feature type="signal peptide" evidence="1">
    <location>
        <begin position="1"/>
        <end position="25"/>
    </location>
</feature>
<dbReference type="PANTHER" id="PTHR35472:SF4">
    <property type="entry name" value="DUF19 DOMAIN-CONTAINING PROTEIN"/>
    <property type="match status" value="1"/>
</dbReference>
<keyword evidence="3" id="KW-1185">Reference proteome</keyword>
<feature type="chain" id="PRO_5032915770" evidence="1">
    <location>
        <begin position="26"/>
        <end position="133"/>
    </location>
</feature>
<protein>
    <submittedName>
        <fullName evidence="2">Uncharacterized protein</fullName>
    </submittedName>
</protein>
<evidence type="ECO:0000256" key="1">
    <source>
        <dbReference type="SAM" id="SignalP"/>
    </source>
</evidence>
<sequence length="133" mass="15056">MRIPIPKFSFIFLMIILATSQLSSCRHLHIKIGDQNKQRAEAKEFTQFSWHFPAQASGGSSKDEIDDPVYGVSYRTSCSIITVAIFVHALHLSISDSTKILRDEKGQKLVKWGVNTYKLTCKNLRRSAEEVKA</sequence>
<reference evidence="2 3" key="1">
    <citation type="submission" date="2020-10" db="EMBL/GenBank/DDBJ databases">
        <title>Plant Genome Project.</title>
        <authorList>
            <person name="Zhang R.-G."/>
        </authorList>
    </citation>
    <scope>NUCLEOTIDE SEQUENCE [LARGE SCALE GENOMIC DNA]</scope>
    <source>
        <strain evidence="2">FAFU-HL-1</strain>
        <tissue evidence="2">Leaf</tissue>
    </source>
</reference>